<sequence length="90" mass="10433">MKCKLLNGFAKIGDIVTLVSYGNEERYLYKVIGFQHYKGTAQIKYRKVSPTTLELFPDTLGSWMNFKEAEKELKIIHTSKKSIWKRLFGG</sequence>
<keyword evidence="2" id="KW-1185">Reference proteome</keyword>
<reference evidence="1" key="1">
    <citation type="submission" date="2022-02" db="EMBL/GenBank/DDBJ databases">
        <title>Paenibacillus sp. MBLB1832 Whole Genome Shotgun Sequencing.</title>
        <authorList>
            <person name="Hwang C.Y."/>
            <person name="Cho E.-S."/>
            <person name="Seo M.-J."/>
        </authorList>
    </citation>
    <scope>NUCLEOTIDE SEQUENCE</scope>
    <source>
        <strain evidence="1">MBLB1832</strain>
    </source>
</reference>
<organism evidence="1 2">
    <name type="scientific">Paenibacillus roseopurpureus</name>
    <dbReference type="NCBI Taxonomy" id="2918901"/>
    <lineage>
        <taxon>Bacteria</taxon>
        <taxon>Bacillati</taxon>
        <taxon>Bacillota</taxon>
        <taxon>Bacilli</taxon>
        <taxon>Bacillales</taxon>
        <taxon>Paenibacillaceae</taxon>
        <taxon>Paenibacillus</taxon>
    </lineage>
</organism>
<dbReference type="AlphaFoldDB" id="A0AA96RIK8"/>
<accession>A0AA96RIK8</accession>
<evidence type="ECO:0000313" key="2">
    <source>
        <dbReference type="Proteomes" id="UP001304650"/>
    </source>
</evidence>
<protein>
    <submittedName>
        <fullName evidence="1">Uncharacterized protein</fullName>
    </submittedName>
</protein>
<gene>
    <name evidence="1" type="ORF">MJB10_17580</name>
</gene>
<evidence type="ECO:0000313" key="1">
    <source>
        <dbReference type="EMBL" id="WNR42920.1"/>
    </source>
</evidence>
<name>A0AA96RIK8_9BACL</name>
<dbReference type="RefSeq" id="WP_314796764.1">
    <property type="nucleotide sequence ID" value="NZ_CP130319.1"/>
</dbReference>
<dbReference type="Proteomes" id="UP001304650">
    <property type="component" value="Chromosome"/>
</dbReference>
<proteinExistence type="predicted"/>
<dbReference type="EMBL" id="CP130319">
    <property type="protein sequence ID" value="WNR42920.1"/>
    <property type="molecule type" value="Genomic_DNA"/>
</dbReference>
<dbReference type="KEGG" id="proo:MJB10_17580"/>